<sequence length="204" mass="21880">MHAIQQLIESRISTNQFDSARPVSPAQIHELVRLATLAPSAYNFQNWKFIAVTSQAAKEALKDAAYGQQKVVDAAVTFIVCGKLDAHRQLEETLQPARDKGILSQAVIDSWVGMAKGSHTDNPGLQRDEAFRSASLAAMTLMLAAEGMGLATGPMSGFDPAAVSAKFGLARDEIPIILIATGYKAPGNWPQKPRKPVSDVLAIV</sequence>
<reference evidence="4 5" key="1">
    <citation type="submission" date="2017-01" db="EMBL/GenBank/DDBJ databases">
        <title>New insights into the genetic diversity of Chromobacterium isolated from tropical freshwater lake.</title>
        <authorList>
            <person name="Santos A.B."/>
            <person name="Nascimento A.M."/>
            <person name="Da Silva P.C."/>
        </authorList>
    </citation>
    <scope>NUCLEOTIDE SEQUENCE [LARGE SCALE GENOMIC DNA]</scope>
    <source>
        <strain evidence="4 5">56AF</strain>
    </source>
</reference>
<comment type="similarity">
    <text evidence="1">Belongs to the nitroreductase family.</text>
</comment>
<dbReference type="Gene3D" id="3.40.109.10">
    <property type="entry name" value="NADH Oxidase"/>
    <property type="match status" value="1"/>
</dbReference>
<keyword evidence="2" id="KW-0560">Oxidoreductase</keyword>
<dbReference type="SUPFAM" id="SSF55469">
    <property type="entry name" value="FMN-dependent nitroreductase-like"/>
    <property type="match status" value="1"/>
</dbReference>
<protein>
    <submittedName>
        <fullName evidence="4">Nitroreductase family protein</fullName>
    </submittedName>
</protein>
<comment type="caution">
    <text evidence="4">The sequence shown here is derived from an EMBL/GenBank/DDBJ whole genome shotgun (WGS) entry which is preliminary data.</text>
</comment>
<dbReference type="OrthoDB" id="9784375at2"/>
<accession>A0A2S9X501</accession>
<dbReference type="GO" id="GO:0016491">
    <property type="term" value="F:oxidoreductase activity"/>
    <property type="evidence" value="ECO:0007669"/>
    <property type="project" value="UniProtKB-KW"/>
</dbReference>
<dbReference type="InterPro" id="IPR000415">
    <property type="entry name" value="Nitroreductase-like"/>
</dbReference>
<dbReference type="RefSeq" id="WP_106076844.1">
    <property type="nucleotide sequence ID" value="NZ_JBDIVH010000001.1"/>
</dbReference>
<dbReference type="PANTHER" id="PTHR43673">
    <property type="entry name" value="NAD(P)H NITROREDUCTASE YDGI-RELATED"/>
    <property type="match status" value="1"/>
</dbReference>
<dbReference type="Proteomes" id="UP000239469">
    <property type="component" value="Unassembled WGS sequence"/>
</dbReference>
<proteinExistence type="inferred from homology"/>
<evidence type="ECO:0000256" key="1">
    <source>
        <dbReference type="ARBA" id="ARBA00007118"/>
    </source>
</evidence>
<dbReference type="EMBL" id="MTBD01000025">
    <property type="protein sequence ID" value="PRP70800.1"/>
    <property type="molecule type" value="Genomic_DNA"/>
</dbReference>
<evidence type="ECO:0000313" key="4">
    <source>
        <dbReference type="EMBL" id="PRP70800.1"/>
    </source>
</evidence>
<evidence type="ECO:0000256" key="2">
    <source>
        <dbReference type="ARBA" id="ARBA00023002"/>
    </source>
</evidence>
<evidence type="ECO:0000259" key="3">
    <source>
        <dbReference type="Pfam" id="PF00881"/>
    </source>
</evidence>
<gene>
    <name evidence="4" type="ORF">BUE93_11020</name>
</gene>
<dbReference type="CDD" id="cd02137">
    <property type="entry name" value="MhqN-like"/>
    <property type="match status" value="1"/>
</dbReference>
<evidence type="ECO:0000313" key="5">
    <source>
        <dbReference type="Proteomes" id="UP000239469"/>
    </source>
</evidence>
<dbReference type="Pfam" id="PF00881">
    <property type="entry name" value="Nitroreductase"/>
    <property type="match status" value="1"/>
</dbReference>
<organism evidence="4 5">
    <name type="scientific">Chromobacterium amazonense</name>
    <dbReference type="NCBI Taxonomy" id="1382803"/>
    <lineage>
        <taxon>Bacteria</taxon>
        <taxon>Pseudomonadati</taxon>
        <taxon>Pseudomonadota</taxon>
        <taxon>Betaproteobacteria</taxon>
        <taxon>Neisseriales</taxon>
        <taxon>Chromobacteriaceae</taxon>
        <taxon>Chromobacterium</taxon>
    </lineage>
</organism>
<feature type="domain" description="Nitroreductase" evidence="3">
    <location>
        <begin position="8"/>
        <end position="183"/>
    </location>
</feature>
<dbReference type="AlphaFoldDB" id="A0A2S9X501"/>
<dbReference type="InterPro" id="IPR029479">
    <property type="entry name" value="Nitroreductase"/>
</dbReference>
<name>A0A2S9X501_9NEIS</name>